<dbReference type="Proteomes" id="UP000284767">
    <property type="component" value="Unassembled WGS sequence"/>
</dbReference>
<sequence>MNLSKLAHVRTAVVFRSQPPQEEQNGNVRALAIRDLVASKPLQWNELPRILLDEGHLSHCLQPGDVVIPSRGDYYKAWLFEGASEPVFPLGQLNVITPGPQLDARYLVWYLNQKSTQTRIGLMLTGTSIKALTKAALLTLEVETPPLLKQKQISELDHTKQQIVAIRHRLSELDQAEIAHVTKQLLQDGGRHA</sequence>
<dbReference type="EMBL" id="NSNE01000004">
    <property type="protein sequence ID" value="RPM19254.1"/>
    <property type="molecule type" value="Genomic_DNA"/>
</dbReference>
<reference evidence="1 2" key="2">
    <citation type="submission" date="2019-01" db="EMBL/GenBank/DDBJ databases">
        <title>The Pseudomonas aeruginosa pan-genome provides new insights on its population structure, horizontal gene transfer and pathogenicity.</title>
        <authorList>
            <person name="Freschi L."/>
            <person name="Vincent A.T."/>
            <person name="Jeukens J."/>
            <person name="Emond-Rheault J.-G."/>
            <person name="Kukavica-Ibrulj I."/>
            <person name="Dupont M.-J."/>
            <person name="Charette S.J."/>
            <person name="Boyle B."/>
            <person name="Levesque R.C."/>
        </authorList>
    </citation>
    <scope>NUCLEOTIDE SEQUENCE [LARGE SCALE GENOMIC DNA]</scope>
    <source>
        <strain evidence="1 2">PA-W36</strain>
    </source>
</reference>
<evidence type="ECO:0000313" key="1">
    <source>
        <dbReference type="EMBL" id="RPM19254.1"/>
    </source>
</evidence>
<evidence type="ECO:0000313" key="2">
    <source>
        <dbReference type="Proteomes" id="UP000284767"/>
    </source>
</evidence>
<organism evidence="1 2">
    <name type="scientific">Pseudomonas aeruginosa</name>
    <dbReference type="NCBI Taxonomy" id="287"/>
    <lineage>
        <taxon>Bacteria</taxon>
        <taxon>Pseudomonadati</taxon>
        <taxon>Pseudomonadota</taxon>
        <taxon>Gammaproteobacteria</taxon>
        <taxon>Pseudomonadales</taxon>
        <taxon>Pseudomonadaceae</taxon>
        <taxon>Pseudomonas</taxon>
    </lineage>
</organism>
<dbReference type="AlphaFoldDB" id="A0A7M2ZY38"/>
<keyword evidence="1" id="KW-0378">Hydrolase</keyword>
<name>A0A7M2ZY38_PSEAI</name>
<dbReference type="Gene3D" id="3.90.220.20">
    <property type="entry name" value="DNA methylase specificity domains"/>
    <property type="match status" value="1"/>
</dbReference>
<dbReference type="GO" id="GO:0004519">
    <property type="term" value="F:endonuclease activity"/>
    <property type="evidence" value="ECO:0007669"/>
    <property type="project" value="UniProtKB-KW"/>
</dbReference>
<dbReference type="RefSeq" id="WP_017001535.1">
    <property type="nucleotide sequence ID" value="NZ_CAXYRB010000005.1"/>
</dbReference>
<dbReference type="SUPFAM" id="SSF116734">
    <property type="entry name" value="DNA methylase specificity domain"/>
    <property type="match status" value="1"/>
</dbReference>
<protein>
    <submittedName>
        <fullName evidence="1">Restriction endonuclease subunit S</fullName>
    </submittedName>
</protein>
<dbReference type="InterPro" id="IPR044946">
    <property type="entry name" value="Restrct_endonuc_typeI_TRD_sf"/>
</dbReference>
<accession>A0A7M2ZY38</accession>
<keyword evidence="1" id="KW-0540">Nuclease</keyword>
<reference evidence="1 2" key="1">
    <citation type="submission" date="2017-08" db="EMBL/GenBank/DDBJ databases">
        <authorList>
            <person name="Feschi L."/>
            <person name="Jeukens J."/>
            <person name="Emond-Rheault J.-G."/>
            <person name="Kukavica-Ibrulj I."/>
            <person name="Boyle B."/>
            <person name="Levesque R.C."/>
        </authorList>
    </citation>
    <scope>NUCLEOTIDE SEQUENCE [LARGE SCALE GENOMIC DNA]</scope>
    <source>
        <strain evidence="1 2">PA-W36</strain>
    </source>
</reference>
<gene>
    <name evidence="1" type="ORF">IPC1295_08840</name>
</gene>
<comment type="caution">
    <text evidence="1">The sequence shown here is derived from an EMBL/GenBank/DDBJ whole genome shotgun (WGS) entry which is preliminary data.</text>
</comment>
<keyword evidence="1" id="KW-0255">Endonuclease</keyword>
<proteinExistence type="predicted"/>